<feature type="compositionally biased region" description="Pro residues" evidence="1">
    <location>
        <begin position="878"/>
        <end position="887"/>
    </location>
</feature>
<evidence type="ECO:0000313" key="4">
    <source>
        <dbReference type="EMBL" id="CAB9513303.1"/>
    </source>
</evidence>
<reference evidence="4" key="1">
    <citation type="submission" date="2020-06" db="EMBL/GenBank/DDBJ databases">
        <authorList>
            <consortium name="Plant Systems Biology data submission"/>
        </authorList>
    </citation>
    <scope>NUCLEOTIDE SEQUENCE</scope>
    <source>
        <strain evidence="4">D6</strain>
    </source>
</reference>
<feature type="compositionally biased region" description="Low complexity" evidence="1">
    <location>
        <begin position="898"/>
        <end position="907"/>
    </location>
</feature>
<feature type="region of interest" description="Disordered" evidence="1">
    <location>
        <begin position="871"/>
        <end position="907"/>
    </location>
</feature>
<protein>
    <recommendedName>
        <fullName evidence="3">DUF7495 domain-containing protein</fullName>
    </recommendedName>
</protein>
<feature type="domain" description="DUF7495" evidence="3">
    <location>
        <begin position="1689"/>
        <end position="1787"/>
    </location>
</feature>
<evidence type="ECO:0000256" key="1">
    <source>
        <dbReference type="SAM" id="MobiDB-lite"/>
    </source>
</evidence>
<dbReference type="Pfam" id="PF24325">
    <property type="entry name" value="DUF7495"/>
    <property type="match status" value="2"/>
</dbReference>
<accession>A0A9N8E2I0</accession>
<feature type="chain" id="PRO_5040351076" description="DUF7495 domain-containing protein" evidence="2">
    <location>
        <begin position="23"/>
        <end position="1799"/>
    </location>
</feature>
<proteinExistence type="predicted"/>
<keyword evidence="5" id="KW-1185">Reference proteome</keyword>
<evidence type="ECO:0000313" key="5">
    <source>
        <dbReference type="Proteomes" id="UP001153069"/>
    </source>
</evidence>
<evidence type="ECO:0000259" key="3">
    <source>
        <dbReference type="Pfam" id="PF24325"/>
    </source>
</evidence>
<dbReference type="OrthoDB" id="5917794at2759"/>
<dbReference type="InterPro" id="IPR055918">
    <property type="entry name" value="DUF7495"/>
</dbReference>
<comment type="caution">
    <text evidence="4">The sequence shown here is derived from an EMBL/GenBank/DDBJ whole genome shotgun (WGS) entry which is preliminary data.</text>
</comment>
<feature type="signal peptide" evidence="2">
    <location>
        <begin position="1"/>
        <end position="22"/>
    </location>
</feature>
<dbReference type="Proteomes" id="UP001153069">
    <property type="component" value="Unassembled WGS sequence"/>
</dbReference>
<evidence type="ECO:0000256" key="2">
    <source>
        <dbReference type="SAM" id="SignalP"/>
    </source>
</evidence>
<sequence length="1799" mass="202082">MIFPTTSKAILLWAALLGSGHALDTAESAIGVPSPEAQPAIPKPELPGALGQIQAKTQLLRKTSIEKQNLRQRTETAVEAEKTLKTVRDQLDALDVGGFEVFEKARDNTKEALDAGLREVGAVVELMHKAEMGSSEIADMIAEYKLGRRTSRRNRRNLATDAEDEFSDFKYHSKPPNMDEGGSSFHQQHQKKTRAKYKVFFERDQSAANMHQKISKMHDAVLSGDHTHLHKVLRTHHKKADRYNSANSSGRRLKKVNTFNEDPLEHAKGKQCKILTNCARMMSFYDLFIFVYSDDIDVKGGKIDKDIIHFDDWDLHKKYKQVNLLSRKIWKRHKHAEDKLLAYGLDEDCDNLLQLFHRNIEQGDVPHWEGATVSQVCLAEGTAEFVPLGEISKAVGLKITSKILEEQMNCAWDLYNSKNRTEDERYRREPFIFADEKQHSKTDRLTIDDLLIPTGINYDIRDEFGQIKADDERNSHKRFYEYEAYHSPDLRGLPAKEKQDAIEDVFKKVQDGFDLALGEKQSVGFVCGVKQGITEFNQPFPGHCCLDAPYENQGDDWGRKKSCHAECKNPGPFLSGLSEEACSAHGGFWCQSPANCEVLQECVDDQIAKAEQNGFLPYAAFLKGGLIKNPHDAHDCGRSREYFGFDETYNNDADVCENVIQLRNTRNFEDLDNFFNQGSKGSDKEENKAIPSASIDKKAFTLFLKEPTRDRSGTEPVTQGGAWSATNFALEQASAVVNLILDSTSDFECPDDGWGIIYTICGAIKNILMPILAIVLSLLEIVLAISEFTMSELCEPSAIDHLEVYENTDAIFANMEVTFKYLDHIYNTVTSNQGQIAKANTKTGDILQERMDRIDETLAYIVDKLDAMPEPAVTHRPTPVPTKPPTSAPTLTPGNTHAPSSSPSVAPSAEDFCDEIMTIDSIVDSDWYFEEWGCSEVNPCMAKYDAENFTLAMGASVGDSKGWQTLNKAETRRLLCGLPFSAVWEGEEEVEKTLHLKDGSIEVVEEGIVFSRCKAIYSLEDIHKSDWIQEEWGCPVNHPCIEAEVDQDGRLWMGNPVGHSGFGPGKEFGRFRHLHTVSEAETHRLLCGRPAEAMISSVSSKVAPKGRGLSGLNSATDFTRKALDGMEVDTIKEELDDSEIEDMISQAIKMKDSDTLDIGEMEMTRACTEIYTLGDVVDSDWFLKAFGCNSDSPCTAHADDDGILWIGKENEKGADYGGKGWKHDRWHFFRTSSPADTRNLLCGKKAEINRNFEINYIVVNDKKVVGGYPFLQGAKDKLNSIKDGQRLIAAVKEGKVVRDPHIIDGQEQKTKNGFNKFWWGWPQINQMMDVAERYYENEVHYRFLVIEGTNVKGKYAKLDDAKAKLKTIKNGNRMIAEVKETKVLENPHRIAGQAQEPDLGFNKYWGGWNDIKKMVEAAKSYVKIRNPRIVKFTGDSIAEITEEGKYGFTFERGCEPIYSVDDITKHQWTWKDWDEGRGLTSRLDDKGRLWMGRPGKGFGKDSYGPDKFYGKWFVWSTINSDETRKLLCGLPATIDFDNGEGQFTMTMESGNKMMNSRGGGQFFYRTKHIASVPTLKMYGPDEGTGAVKNWNEAVGFCKSKGRELATYDQICDKSGKPFGGVKNGNQWTPYIDTKNGFASIGNTGWAKHDACIKHDAKEAYGDGPSWGMDNKKEAFESNYILCAKADLQWFSPSDGTEIITNWEDGVKFCESKEMVLASAMEYCFAGKLFGGRKPGHNWAPFADHENAWVNIGTQDSECKIHRDAYGDPRWGTDTKKQTWEANYVLCKPDQGSGNQSPPN</sequence>
<feature type="domain" description="DUF7495" evidence="3">
    <location>
        <begin position="1588"/>
        <end position="1683"/>
    </location>
</feature>
<gene>
    <name evidence="4" type="ORF">SEMRO_584_G170740.1</name>
</gene>
<keyword evidence="2" id="KW-0732">Signal</keyword>
<feature type="compositionally biased region" description="Polar residues" evidence="1">
    <location>
        <begin position="888"/>
        <end position="897"/>
    </location>
</feature>
<dbReference type="EMBL" id="CAICTM010000583">
    <property type="protein sequence ID" value="CAB9513303.1"/>
    <property type="molecule type" value="Genomic_DNA"/>
</dbReference>
<organism evidence="4 5">
    <name type="scientific">Seminavis robusta</name>
    <dbReference type="NCBI Taxonomy" id="568900"/>
    <lineage>
        <taxon>Eukaryota</taxon>
        <taxon>Sar</taxon>
        <taxon>Stramenopiles</taxon>
        <taxon>Ochrophyta</taxon>
        <taxon>Bacillariophyta</taxon>
        <taxon>Bacillariophyceae</taxon>
        <taxon>Bacillariophycidae</taxon>
        <taxon>Naviculales</taxon>
        <taxon>Naviculaceae</taxon>
        <taxon>Seminavis</taxon>
    </lineage>
</organism>
<name>A0A9N8E2I0_9STRA</name>